<dbReference type="RefSeq" id="WP_206573368.1">
    <property type="nucleotide sequence ID" value="NZ_JAFKCV010000004.1"/>
</dbReference>
<dbReference type="Pfam" id="PF00497">
    <property type="entry name" value="SBP_bac_3"/>
    <property type="match status" value="1"/>
</dbReference>
<evidence type="ECO:0000313" key="2">
    <source>
        <dbReference type="EMBL" id="MBN7825251.1"/>
    </source>
</evidence>
<comment type="caution">
    <text evidence="2">The sequence shown here is derived from an EMBL/GenBank/DDBJ whole genome shotgun (WGS) entry which is preliminary data.</text>
</comment>
<dbReference type="Proteomes" id="UP000664654">
    <property type="component" value="Unassembled WGS sequence"/>
</dbReference>
<reference evidence="2" key="1">
    <citation type="submission" date="2021-03" db="EMBL/GenBank/DDBJ databases">
        <title>novel species isolated from a fishpond in China.</title>
        <authorList>
            <person name="Lu H."/>
            <person name="Cai Z."/>
        </authorList>
    </citation>
    <scope>NUCLEOTIDE SEQUENCE</scope>
    <source>
        <strain evidence="2">JCM 30855</strain>
    </source>
</reference>
<evidence type="ECO:0000259" key="1">
    <source>
        <dbReference type="Pfam" id="PF00497"/>
    </source>
</evidence>
<gene>
    <name evidence="2" type="ORF">J0A66_08470</name>
</gene>
<dbReference type="SUPFAM" id="SSF53850">
    <property type="entry name" value="Periplasmic binding protein-like II"/>
    <property type="match status" value="1"/>
</dbReference>
<sequence>MQTSLDTETRQIKRWIASFLLLLFGYNPPVFANEMLFCHEAEHYPPYIEFKDGQATKGILIKLISQAASQTGINAKFVARHWLKCQELVRQGRMQALFAMIQTPERSQIFQFPGRENGSQPYLMLSEYPLVVRRNGPLHLDNRLSSLVTEQGLDAQEYAKYRRYGLGAPSGYVVHDQMKQWDVLADLNWPAVKGLQMVALGKLDGYSLDRRIGRALVAQLELGDQLVMSQAPVLSSRWHVPFNRQTYQKHPALIQRFWQEVDRARAAQQLSAADQ</sequence>
<organism evidence="2 3">
    <name type="scientific">Bowmanella dokdonensis</name>
    <dbReference type="NCBI Taxonomy" id="751969"/>
    <lineage>
        <taxon>Bacteria</taxon>
        <taxon>Pseudomonadati</taxon>
        <taxon>Pseudomonadota</taxon>
        <taxon>Gammaproteobacteria</taxon>
        <taxon>Alteromonadales</taxon>
        <taxon>Alteromonadaceae</taxon>
        <taxon>Bowmanella</taxon>
    </lineage>
</organism>
<accession>A0A939DNY4</accession>
<feature type="domain" description="Solute-binding protein family 3/N-terminal" evidence="1">
    <location>
        <begin position="42"/>
        <end position="246"/>
    </location>
</feature>
<dbReference type="AlphaFoldDB" id="A0A939DNY4"/>
<evidence type="ECO:0000313" key="3">
    <source>
        <dbReference type="Proteomes" id="UP000664654"/>
    </source>
</evidence>
<keyword evidence="3" id="KW-1185">Reference proteome</keyword>
<dbReference type="EMBL" id="JAFKCV010000004">
    <property type="protein sequence ID" value="MBN7825251.1"/>
    <property type="molecule type" value="Genomic_DNA"/>
</dbReference>
<dbReference type="Gene3D" id="3.40.190.10">
    <property type="entry name" value="Periplasmic binding protein-like II"/>
    <property type="match status" value="2"/>
</dbReference>
<protein>
    <submittedName>
        <fullName evidence="2">Transporter substrate-binding domain-containing protein</fullName>
    </submittedName>
</protein>
<name>A0A939DNY4_9ALTE</name>
<dbReference type="InterPro" id="IPR001638">
    <property type="entry name" value="Solute-binding_3/MltF_N"/>
</dbReference>
<proteinExistence type="predicted"/>